<keyword evidence="3" id="KW-0808">Transferase</keyword>
<protein>
    <submittedName>
        <fullName evidence="3">Type 1 glutamine amidotransferase (GATase1)</fullName>
    </submittedName>
</protein>
<dbReference type="InterPro" id="IPR029062">
    <property type="entry name" value="Class_I_gatase-like"/>
</dbReference>
<keyword evidence="1" id="KW-0732">Signal</keyword>
<evidence type="ECO:0000313" key="3">
    <source>
        <dbReference type="EMBL" id="SKC77541.1"/>
    </source>
</evidence>
<dbReference type="Proteomes" id="UP000190341">
    <property type="component" value="Unassembled WGS sequence"/>
</dbReference>
<gene>
    <name evidence="3" type="ORF">SAMN06296058_2817</name>
</gene>
<dbReference type="Pfam" id="PF06283">
    <property type="entry name" value="ThuA"/>
    <property type="match status" value="1"/>
</dbReference>
<dbReference type="PANTHER" id="PTHR40469">
    <property type="entry name" value="SECRETED GLYCOSYL HYDROLASE"/>
    <property type="match status" value="1"/>
</dbReference>
<sequence>MRLRSALSALALLVLAAPAWASMPTVLVFSKTTGWRHDSIPTAVAAVQRVAMQESLYSNATEDASVFTAEGLRGYRAVIFVNTTGDVLDAAQQQALHDFIEGGGGYMGVHSAADTEYDWPWYGELVGAYFLSHPPGLQTTRVQFTQDGIAANGREWKVTDEIYNYRSNPRAQVQVLATVTEADYEGGTMGGDHPISWCHAQGKGRAWYTGLGHDVPLYSDPTFLRHLARGLRYVSSRADDC</sequence>
<evidence type="ECO:0000256" key="1">
    <source>
        <dbReference type="SAM" id="SignalP"/>
    </source>
</evidence>
<name>A0A1T5LNQ7_9GAMM</name>
<organism evidence="3 4">
    <name type="scientific">Pseudoxanthomonas indica</name>
    <dbReference type="NCBI Taxonomy" id="428993"/>
    <lineage>
        <taxon>Bacteria</taxon>
        <taxon>Pseudomonadati</taxon>
        <taxon>Pseudomonadota</taxon>
        <taxon>Gammaproteobacteria</taxon>
        <taxon>Lysobacterales</taxon>
        <taxon>Lysobacteraceae</taxon>
        <taxon>Pseudoxanthomonas</taxon>
    </lineage>
</organism>
<dbReference type="EMBL" id="FUZV01000002">
    <property type="protein sequence ID" value="SKC77541.1"/>
    <property type="molecule type" value="Genomic_DNA"/>
</dbReference>
<keyword evidence="3" id="KW-0315">Glutamine amidotransferase</keyword>
<evidence type="ECO:0000259" key="2">
    <source>
        <dbReference type="Pfam" id="PF06283"/>
    </source>
</evidence>
<evidence type="ECO:0000313" key="4">
    <source>
        <dbReference type="Proteomes" id="UP000190341"/>
    </source>
</evidence>
<feature type="domain" description="ThuA-like" evidence="2">
    <location>
        <begin position="26"/>
        <end position="234"/>
    </location>
</feature>
<dbReference type="RefSeq" id="WP_079726199.1">
    <property type="nucleotide sequence ID" value="NZ_BMCL01000001.1"/>
</dbReference>
<dbReference type="GO" id="GO:0016740">
    <property type="term" value="F:transferase activity"/>
    <property type="evidence" value="ECO:0007669"/>
    <property type="project" value="UniProtKB-KW"/>
</dbReference>
<accession>A0A1T5LNQ7</accession>
<dbReference type="PANTHER" id="PTHR40469:SF2">
    <property type="entry name" value="GALACTOSE-BINDING DOMAIN-LIKE SUPERFAMILY PROTEIN"/>
    <property type="match status" value="1"/>
</dbReference>
<proteinExistence type="predicted"/>
<dbReference type="InterPro" id="IPR029010">
    <property type="entry name" value="ThuA-like"/>
</dbReference>
<keyword evidence="4" id="KW-1185">Reference proteome</keyword>
<reference evidence="3 4" key="1">
    <citation type="submission" date="2017-02" db="EMBL/GenBank/DDBJ databases">
        <authorList>
            <person name="Peterson S.W."/>
        </authorList>
    </citation>
    <scope>NUCLEOTIDE SEQUENCE [LARGE SCALE GENOMIC DNA]</scope>
    <source>
        <strain evidence="3 4">P15</strain>
    </source>
</reference>
<dbReference type="OrthoDB" id="338827at2"/>
<dbReference type="AlphaFoldDB" id="A0A1T5LNQ7"/>
<dbReference type="Gene3D" id="3.40.50.880">
    <property type="match status" value="1"/>
</dbReference>
<feature type="chain" id="PRO_5013160234" evidence="1">
    <location>
        <begin position="22"/>
        <end position="241"/>
    </location>
</feature>
<dbReference type="STRING" id="428993.SAMN06296058_2817"/>
<dbReference type="SUPFAM" id="SSF52317">
    <property type="entry name" value="Class I glutamine amidotransferase-like"/>
    <property type="match status" value="1"/>
</dbReference>
<feature type="signal peptide" evidence="1">
    <location>
        <begin position="1"/>
        <end position="21"/>
    </location>
</feature>